<proteinExistence type="predicted"/>
<sequence>MTQQYPLRDVKTVAQLKLPSQSMNYADLCSTHPHLKGLPMKSYSNATPRIIIGVDNVKLINTMKIREGNNGDLAAVKSRLGWTIYGRHMESESKEHLYIHMEQKKEVVDNATLHDLLQQFFNIEESCITVKPETEEDKRALQILHQTTIRNDKGFEVGLLWKKDERTVPDSFPLALRRLKCLEKRLIRDGDLYAKVRELIQAYLQKGYAHRATEAELRSVDSQQTWYLPLGVVQSPKKPNKIRLIWDAAATVQGVSFNDLVLKGPDLTVSLVAVLIRFRERNIAIGGDLREMFHQIAIRSTDKQYLRFLWRDHPEEQPRVYIMDVAIFGASCSPCIAQFVKNKNAEEFSASYPRAARAIIDNHYVDDYLDSVDTAQEAIELMNHVKDIHSNGGFELRQFVSNSPDVLSGLGVLHATDNKNLNLDSESERVLGMYWMPALDTFTFACPSNTDITQYQVPTKRQVLRIIMSVFDPLGLIAHYTIHGKIIMQHIWRAGTNWDEPIPECLQQSWAAWQSCLEHLNKIQIPRCILGHTRTDQDRSSELHAFVDASQHAYACAIYLRTIGESGVQCSLIIAKTKVAPLKPVSIPRLELQAALIGARLMDHVCKNLTLPVRRRMFWSDSSTVLSWIHADSFRYHQYVALRVGEILSLTKANEWKYVPSKLNVIDDATKWKGNPDFTKEGVWFSGPKFLCQTESAWPVQPKTKETTEEQMGHLQ</sequence>
<dbReference type="GeneID" id="134292002"/>
<name>A0ABM1ZEF1_AEDAL</name>
<evidence type="ECO:0000313" key="1">
    <source>
        <dbReference type="EnsemblMetazoa" id="AALFPA23_017652.P25872"/>
    </source>
</evidence>
<dbReference type="Gene3D" id="3.10.10.10">
    <property type="entry name" value="HIV Type 1 Reverse Transcriptase, subunit A, domain 1"/>
    <property type="match status" value="1"/>
</dbReference>
<evidence type="ECO:0008006" key="3">
    <source>
        <dbReference type="Google" id="ProtNLM"/>
    </source>
</evidence>
<reference evidence="2" key="1">
    <citation type="journal article" date="2015" name="Proc. Natl. Acad. Sci. U.S.A.">
        <title>Genome sequence of the Asian Tiger mosquito, Aedes albopictus, reveals insights into its biology, genetics, and evolution.</title>
        <authorList>
            <person name="Chen X.G."/>
            <person name="Jiang X."/>
            <person name="Gu J."/>
            <person name="Xu M."/>
            <person name="Wu Y."/>
            <person name="Deng Y."/>
            <person name="Zhang C."/>
            <person name="Bonizzoni M."/>
            <person name="Dermauw W."/>
            <person name="Vontas J."/>
            <person name="Armbruster P."/>
            <person name="Huang X."/>
            <person name="Yang Y."/>
            <person name="Zhang H."/>
            <person name="He W."/>
            <person name="Peng H."/>
            <person name="Liu Y."/>
            <person name="Wu K."/>
            <person name="Chen J."/>
            <person name="Lirakis M."/>
            <person name="Topalis P."/>
            <person name="Van Leeuwen T."/>
            <person name="Hall A.B."/>
            <person name="Jiang X."/>
            <person name="Thorpe C."/>
            <person name="Mueller R.L."/>
            <person name="Sun C."/>
            <person name="Waterhouse R.M."/>
            <person name="Yan G."/>
            <person name="Tu Z.J."/>
            <person name="Fang X."/>
            <person name="James A.A."/>
        </authorList>
    </citation>
    <scope>NUCLEOTIDE SEQUENCE [LARGE SCALE GENOMIC DNA]</scope>
    <source>
        <strain evidence="2">Foshan</strain>
    </source>
</reference>
<dbReference type="SUPFAM" id="SSF56672">
    <property type="entry name" value="DNA/RNA polymerases"/>
    <property type="match status" value="1"/>
</dbReference>
<dbReference type="RefSeq" id="XP_062716588.1">
    <property type="nucleotide sequence ID" value="XM_062860604.1"/>
</dbReference>
<protein>
    <recommendedName>
        <fullName evidence="3">Reverse transcriptase domain-containing protein</fullName>
    </recommendedName>
</protein>
<dbReference type="Gene3D" id="3.30.70.270">
    <property type="match status" value="1"/>
</dbReference>
<evidence type="ECO:0000313" key="2">
    <source>
        <dbReference type="Proteomes" id="UP000069940"/>
    </source>
</evidence>
<dbReference type="InterPro" id="IPR008042">
    <property type="entry name" value="Retrotrans_Pao"/>
</dbReference>
<accession>A0ABM1ZEF1</accession>
<dbReference type="Pfam" id="PF05380">
    <property type="entry name" value="Peptidase_A17"/>
    <property type="match status" value="1"/>
</dbReference>
<dbReference type="PANTHER" id="PTHR47331">
    <property type="entry name" value="PHD-TYPE DOMAIN-CONTAINING PROTEIN"/>
    <property type="match status" value="1"/>
</dbReference>
<dbReference type="PANTHER" id="PTHR47331:SF5">
    <property type="entry name" value="RIBONUCLEASE H"/>
    <property type="match status" value="1"/>
</dbReference>
<organism evidence="1 2">
    <name type="scientific">Aedes albopictus</name>
    <name type="common">Asian tiger mosquito</name>
    <name type="synonym">Stegomyia albopicta</name>
    <dbReference type="NCBI Taxonomy" id="7160"/>
    <lineage>
        <taxon>Eukaryota</taxon>
        <taxon>Metazoa</taxon>
        <taxon>Ecdysozoa</taxon>
        <taxon>Arthropoda</taxon>
        <taxon>Hexapoda</taxon>
        <taxon>Insecta</taxon>
        <taxon>Pterygota</taxon>
        <taxon>Neoptera</taxon>
        <taxon>Endopterygota</taxon>
        <taxon>Diptera</taxon>
        <taxon>Nematocera</taxon>
        <taxon>Culicoidea</taxon>
        <taxon>Culicidae</taxon>
        <taxon>Culicinae</taxon>
        <taxon>Aedini</taxon>
        <taxon>Aedes</taxon>
        <taxon>Stegomyia</taxon>
    </lineage>
</organism>
<dbReference type="InterPro" id="IPR043502">
    <property type="entry name" value="DNA/RNA_pol_sf"/>
</dbReference>
<dbReference type="Proteomes" id="UP000069940">
    <property type="component" value="Unassembled WGS sequence"/>
</dbReference>
<dbReference type="EnsemblMetazoa" id="AALFPA23_017652.R25872">
    <property type="protein sequence ID" value="AALFPA23_017652.P25872"/>
    <property type="gene ID" value="AALFPA23_017652"/>
</dbReference>
<keyword evidence="2" id="KW-1185">Reference proteome</keyword>
<dbReference type="CDD" id="cd01644">
    <property type="entry name" value="RT_pepA17"/>
    <property type="match status" value="1"/>
</dbReference>
<reference evidence="1" key="2">
    <citation type="submission" date="2025-05" db="UniProtKB">
        <authorList>
            <consortium name="EnsemblMetazoa"/>
        </authorList>
    </citation>
    <scope>IDENTIFICATION</scope>
    <source>
        <strain evidence="1">Foshan</strain>
    </source>
</reference>
<dbReference type="InterPro" id="IPR043128">
    <property type="entry name" value="Rev_trsase/Diguanyl_cyclase"/>
</dbReference>